<dbReference type="PANTHER" id="PTHR42878">
    <property type="entry name" value="TWO-COMPONENT HISTIDINE KINASE"/>
    <property type="match status" value="1"/>
</dbReference>
<dbReference type="SUPFAM" id="SSF55874">
    <property type="entry name" value="ATPase domain of HSP90 chaperone/DNA topoisomerase II/histidine kinase"/>
    <property type="match status" value="1"/>
</dbReference>
<dbReference type="Gene3D" id="3.30.450.20">
    <property type="entry name" value="PAS domain"/>
    <property type="match status" value="1"/>
</dbReference>
<sequence>MFFRVSEIYLTEFLKILMFDELTSLKVRAAELSAIIECIPDAVYIGGPKGILRANKKALDMLGFDTLDELNQHIEILADKIKTRDLHTGKRLATEEEPFYKAFLGESNERDVVTTHIKSGKEIIVRCSAAPVIIDGKIIAAIAINTDITEKIQNKRDLESAIKKLRKQNEELDKFVYTTSHDLKAPLNTIDPILQIVKDENKSVLKKDAIQLLDMAIRKVRDMSDFIHSLLKSATTLEKVKELVDLNKILNKVIASLDIPSNINIFVRHNLPTVYFHKYSLMQIFQNLLSNAIKFMDKENGVIKIDCRESEDMYIISVKDNGPGIATHELEKIFEKFGKVNKDPSKDSSGLGLSIVKDIMKENNGSVWAESEINKGSTFYFTIFKS</sequence>
<dbReference type="PROSITE" id="PS50109">
    <property type="entry name" value="HIS_KIN"/>
    <property type="match status" value="1"/>
</dbReference>
<dbReference type="GO" id="GO:0005524">
    <property type="term" value="F:ATP binding"/>
    <property type="evidence" value="ECO:0007669"/>
    <property type="project" value="UniProtKB-KW"/>
</dbReference>
<comment type="catalytic activity">
    <reaction evidence="1">
        <text>ATP + protein L-histidine = ADP + protein N-phospho-L-histidine.</text>
        <dbReference type="EC" id="2.7.13.3"/>
    </reaction>
</comment>
<keyword evidence="4" id="KW-0597">Phosphoprotein</keyword>
<evidence type="ECO:0000256" key="13">
    <source>
        <dbReference type="SAM" id="Coils"/>
    </source>
</evidence>
<dbReference type="STRING" id="153721.MYP_1604"/>
<evidence type="ECO:0000256" key="10">
    <source>
        <dbReference type="ARBA" id="ARBA00022989"/>
    </source>
</evidence>
<evidence type="ECO:0000256" key="11">
    <source>
        <dbReference type="ARBA" id="ARBA00023012"/>
    </source>
</evidence>
<dbReference type="SMART" id="SM00387">
    <property type="entry name" value="HATPase_c"/>
    <property type="match status" value="1"/>
</dbReference>
<evidence type="ECO:0000259" key="14">
    <source>
        <dbReference type="PROSITE" id="PS50109"/>
    </source>
</evidence>
<dbReference type="InterPro" id="IPR005467">
    <property type="entry name" value="His_kinase_dom"/>
</dbReference>
<dbReference type="InterPro" id="IPR036097">
    <property type="entry name" value="HisK_dim/P_sf"/>
</dbReference>
<dbReference type="GO" id="GO:0000156">
    <property type="term" value="F:phosphorelay response regulator activity"/>
    <property type="evidence" value="ECO:0007669"/>
    <property type="project" value="TreeGrafter"/>
</dbReference>
<dbReference type="FunFam" id="3.30.565.10:FF:000006">
    <property type="entry name" value="Sensor histidine kinase WalK"/>
    <property type="match status" value="1"/>
</dbReference>
<keyword evidence="12" id="KW-0472">Membrane</keyword>
<dbReference type="NCBIfam" id="TIGR00229">
    <property type="entry name" value="sensory_box"/>
    <property type="match status" value="1"/>
</dbReference>
<keyword evidence="6" id="KW-0812">Transmembrane</keyword>
<dbReference type="PANTHER" id="PTHR42878:SF7">
    <property type="entry name" value="SENSOR HISTIDINE KINASE GLRK"/>
    <property type="match status" value="1"/>
</dbReference>
<evidence type="ECO:0000256" key="6">
    <source>
        <dbReference type="ARBA" id="ARBA00022692"/>
    </source>
</evidence>
<dbReference type="InterPro" id="IPR003594">
    <property type="entry name" value="HATPase_dom"/>
</dbReference>
<keyword evidence="10" id="KW-1133">Transmembrane helix</keyword>
<name>A0A098LBT3_9BACT</name>
<evidence type="ECO:0000256" key="4">
    <source>
        <dbReference type="ARBA" id="ARBA00022553"/>
    </source>
</evidence>
<reference evidence="15 16" key="1">
    <citation type="submission" date="2014-09" db="EMBL/GenBank/DDBJ databases">
        <title>Sporocytophaga myxococcoides PG-01 genome sequencing.</title>
        <authorList>
            <person name="Liu L."/>
            <person name="Gao P.J."/>
            <person name="Chen G.J."/>
            <person name="Wang L.S."/>
        </authorList>
    </citation>
    <scope>NUCLEOTIDE SEQUENCE [LARGE SCALE GENOMIC DNA]</scope>
    <source>
        <strain evidence="15 16">PG-01</strain>
    </source>
</reference>
<dbReference type="PRINTS" id="PR00344">
    <property type="entry name" value="BCTRLSENSOR"/>
</dbReference>
<keyword evidence="5" id="KW-0808">Transferase</keyword>
<evidence type="ECO:0000256" key="8">
    <source>
        <dbReference type="ARBA" id="ARBA00022777"/>
    </source>
</evidence>
<dbReference type="GO" id="GO:0016020">
    <property type="term" value="C:membrane"/>
    <property type="evidence" value="ECO:0007669"/>
    <property type="project" value="UniProtKB-SubCell"/>
</dbReference>
<dbReference type="InterPro" id="IPR050351">
    <property type="entry name" value="BphY/WalK/GraS-like"/>
</dbReference>
<keyword evidence="7" id="KW-0547">Nucleotide-binding</keyword>
<gene>
    <name evidence="15" type="ORF">MYP_1604</name>
</gene>
<dbReference type="SUPFAM" id="SSF47384">
    <property type="entry name" value="Homodimeric domain of signal transducing histidine kinase"/>
    <property type="match status" value="1"/>
</dbReference>
<keyword evidence="11" id="KW-0902">Two-component regulatory system</keyword>
<dbReference type="InterPro" id="IPR036890">
    <property type="entry name" value="HATPase_C_sf"/>
</dbReference>
<dbReference type="EC" id="2.7.13.3" evidence="3"/>
<dbReference type="GO" id="GO:0007234">
    <property type="term" value="P:osmosensory signaling via phosphorelay pathway"/>
    <property type="evidence" value="ECO:0007669"/>
    <property type="project" value="TreeGrafter"/>
</dbReference>
<evidence type="ECO:0000313" key="15">
    <source>
        <dbReference type="EMBL" id="GAL84376.1"/>
    </source>
</evidence>
<organism evidence="15 16">
    <name type="scientific">Sporocytophaga myxococcoides</name>
    <dbReference type="NCBI Taxonomy" id="153721"/>
    <lineage>
        <taxon>Bacteria</taxon>
        <taxon>Pseudomonadati</taxon>
        <taxon>Bacteroidota</taxon>
        <taxon>Cytophagia</taxon>
        <taxon>Cytophagales</taxon>
        <taxon>Cytophagaceae</taxon>
        <taxon>Sporocytophaga</taxon>
    </lineage>
</organism>
<evidence type="ECO:0000256" key="3">
    <source>
        <dbReference type="ARBA" id="ARBA00012438"/>
    </source>
</evidence>
<evidence type="ECO:0000256" key="7">
    <source>
        <dbReference type="ARBA" id="ARBA00022741"/>
    </source>
</evidence>
<evidence type="ECO:0000313" key="16">
    <source>
        <dbReference type="Proteomes" id="UP000030185"/>
    </source>
</evidence>
<dbReference type="Pfam" id="PF02518">
    <property type="entry name" value="HATPase_c"/>
    <property type="match status" value="1"/>
</dbReference>
<protein>
    <recommendedName>
        <fullName evidence="3">histidine kinase</fullName>
        <ecNumber evidence="3">2.7.13.3</ecNumber>
    </recommendedName>
</protein>
<keyword evidence="8" id="KW-0418">Kinase</keyword>
<dbReference type="eggNOG" id="COG4251">
    <property type="taxonomic scope" value="Bacteria"/>
</dbReference>
<evidence type="ECO:0000256" key="9">
    <source>
        <dbReference type="ARBA" id="ARBA00022840"/>
    </source>
</evidence>
<dbReference type="InterPro" id="IPR004358">
    <property type="entry name" value="Sig_transdc_His_kin-like_C"/>
</dbReference>
<keyword evidence="16" id="KW-1185">Reference proteome</keyword>
<keyword evidence="13" id="KW-0175">Coiled coil</keyword>
<dbReference type="InterPro" id="IPR003661">
    <property type="entry name" value="HisK_dim/P_dom"/>
</dbReference>
<comment type="caution">
    <text evidence="15">The sequence shown here is derived from an EMBL/GenBank/DDBJ whole genome shotgun (WGS) entry which is preliminary data.</text>
</comment>
<dbReference type="Pfam" id="PF13426">
    <property type="entry name" value="PAS_9"/>
    <property type="match status" value="1"/>
</dbReference>
<proteinExistence type="predicted"/>
<dbReference type="GO" id="GO:0030295">
    <property type="term" value="F:protein kinase activator activity"/>
    <property type="evidence" value="ECO:0007669"/>
    <property type="project" value="TreeGrafter"/>
</dbReference>
<evidence type="ECO:0000256" key="2">
    <source>
        <dbReference type="ARBA" id="ARBA00004141"/>
    </source>
</evidence>
<evidence type="ECO:0000256" key="12">
    <source>
        <dbReference type="ARBA" id="ARBA00023136"/>
    </source>
</evidence>
<dbReference type="InterPro" id="IPR035965">
    <property type="entry name" value="PAS-like_dom_sf"/>
</dbReference>
<comment type="subcellular location">
    <subcellularLocation>
        <location evidence="2">Membrane</location>
        <topology evidence="2">Multi-pass membrane protein</topology>
    </subcellularLocation>
</comment>
<keyword evidence="9" id="KW-0067">ATP-binding</keyword>
<dbReference type="EMBL" id="BBLT01000002">
    <property type="protein sequence ID" value="GAL84376.1"/>
    <property type="molecule type" value="Genomic_DNA"/>
</dbReference>
<accession>A0A098LBT3</accession>
<dbReference type="GO" id="GO:0000155">
    <property type="term" value="F:phosphorelay sensor kinase activity"/>
    <property type="evidence" value="ECO:0007669"/>
    <property type="project" value="InterPro"/>
</dbReference>
<dbReference type="Proteomes" id="UP000030185">
    <property type="component" value="Unassembled WGS sequence"/>
</dbReference>
<evidence type="ECO:0000256" key="5">
    <source>
        <dbReference type="ARBA" id="ARBA00022679"/>
    </source>
</evidence>
<dbReference type="Gene3D" id="3.30.565.10">
    <property type="entry name" value="Histidine kinase-like ATPase, C-terminal domain"/>
    <property type="match status" value="1"/>
</dbReference>
<feature type="coiled-coil region" evidence="13">
    <location>
        <begin position="148"/>
        <end position="175"/>
    </location>
</feature>
<dbReference type="Gene3D" id="1.10.287.130">
    <property type="match status" value="1"/>
</dbReference>
<dbReference type="CDD" id="cd00075">
    <property type="entry name" value="HATPase"/>
    <property type="match status" value="1"/>
</dbReference>
<evidence type="ECO:0000256" key="1">
    <source>
        <dbReference type="ARBA" id="ARBA00000085"/>
    </source>
</evidence>
<dbReference type="CDD" id="cd00082">
    <property type="entry name" value="HisKA"/>
    <property type="match status" value="1"/>
</dbReference>
<feature type="domain" description="Histidine kinase" evidence="14">
    <location>
        <begin position="178"/>
        <end position="386"/>
    </location>
</feature>
<dbReference type="SUPFAM" id="SSF55785">
    <property type="entry name" value="PYP-like sensor domain (PAS domain)"/>
    <property type="match status" value="1"/>
</dbReference>
<dbReference type="InterPro" id="IPR000014">
    <property type="entry name" value="PAS"/>
</dbReference>
<dbReference type="AlphaFoldDB" id="A0A098LBT3"/>